<sequence length="201" mass="21353">MKNTKLILAVATLFGAVSVVSIAHADADTRKASSTAIWQATAIKDTKSMLVVTPLKSLTFNYAAGQKSFNQQNGAFDVAIQGQNDATDFQLTAKVITDKLTRTTDNSELTVGVKWNGTSLSTAEETTLIDFNKGITAGLDNLGQETAFGSKDRVTDRGAFNFVIASAKLDDAATSFEELSDGTWDGDVSVQFTAVWTLPGA</sequence>
<comment type="subcellular location">
    <subcellularLocation>
        <location evidence="1">Fimbrium</location>
    </subcellularLocation>
</comment>
<protein>
    <recommendedName>
        <fullName evidence="3">Common pilus major fimbrillin subunit EcpA</fullName>
    </recommendedName>
    <alternativeName>
        <fullName evidence="7">MatB fimbrillin</fullName>
    </alternativeName>
</protein>
<feature type="chain" id="PRO_5040506166" description="Common pilus major fimbrillin subunit EcpA" evidence="8">
    <location>
        <begin position="26"/>
        <end position="201"/>
    </location>
</feature>
<dbReference type="Proteomes" id="UP000829116">
    <property type="component" value="Chromosome"/>
</dbReference>
<evidence type="ECO:0000256" key="8">
    <source>
        <dbReference type="SAM" id="SignalP"/>
    </source>
</evidence>
<evidence type="ECO:0000256" key="6">
    <source>
        <dbReference type="ARBA" id="ARBA00026091"/>
    </source>
</evidence>
<dbReference type="RefSeq" id="WP_241542812.1">
    <property type="nucleotide sequence ID" value="NZ_CAWQWN010000001.1"/>
</dbReference>
<reference evidence="9" key="1">
    <citation type="submission" date="2022-03" db="EMBL/GenBank/DDBJ databases">
        <title>ESBL-producing Moellerella wisconsensis and Escherichia marmotae isolated from wild game meat.</title>
        <authorList>
            <person name="Biggel M."/>
        </authorList>
    </citation>
    <scope>NUCLEOTIDE SEQUENCE</scope>
    <source>
        <strain evidence="9">W51</strain>
    </source>
</reference>
<evidence type="ECO:0000256" key="3">
    <source>
        <dbReference type="ARBA" id="ARBA00014507"/>
    </source>
</evidence>
<dbReference type="InterPro" id="IPR016514">
    <property type="entry name" value="EcpA"/>
</dbReference>
<dbReference type="GO" id="GO:0009289">
    <property type="term" value="C:pilus"/>
    <property type="evidence" value="ECO:0007669"/>
    <property type="project" value="UniProtKB-SubCell"/>
</dbReference>
<evidence type="ECO:0000256" key="2">
    <source>
        <dbReference type="ARBA" id="ARBA00007305"/>
    </source>
</evidence>
<keyword evidence="5" id="KW-0281">Fimbrium</keyword>
<gene>
    <name evidence="9" type="ORF">MNY72_07525</name>
</gene>
<evidence type="ECO:0000256" key="4">
    <source>
        <dbReference type="ARBA" id="ARBA00022729"/>
    </source>
</evidence>
<dbReference type="InterPro" id="IPR038478">
    <property type="entry name" value="Fimbrillin_EcpA_sf"/>
</dbReference>
<organism evidence="9 10">
    <name type="scientific">Moellerella wisconsensis</name>
    <dbReference type="NCBI Taxonomy" id="158849"/>
    <lineage>
        <taxon>Bacteria</taxon>
        <taxon>Pseudomonadati</taxon>
        <taxon>Pseudomonadota</taxon>
        <taxon>Gammaproteobacteria</taxon>
        <taxon>Enterobacterales</taxon>
        <taxon>Morganellaceae</taxon>
        <taxon>Moellerella</taxon>
    </lineage>
</organism>
<comment type="similarity">
    <text evidence="2">Belongs to the EcpA/MatB fimbrillin family.</text>
</comment>
<keyword evidence="4 8" id="KW-0732">Signal</keyword>
<accession>A0A9Q8V5X1</accession>
<evidence type="ECO:0000256" key="5">
    <source>
        <dbReference type="ARBA" id="ARBA00023263"/>
    </source>
</evidence>
<dbReference type="AlphaFoldDB" id="A0A9Q8V5X1"/>
<feature type="signal peptide" evidence="8">
    <location>
        <begin position="1"/>
        <end position="25"/>
    </location>
</feature>
<evidence type="ECO:0000313" key="10">
    <source>
        <dbReference type="Proteomes" id="UP000829116"/>
    </source>
</evidence>
<evidence type="ECO:0000256" key="7">
    <source>
        <dbReference type="ARBA" id="ARBA00031192"/>
    </source>
</evidence>
<comment type="subunit">
    <text evidence="6">Self-associates. Forms filaments. Interacts with EcpD.</text>
</comment>
<evidence type="ECO:0000313" key="9">
    <source>
        <dbReference type="EMBL" id="UNH32121.1"/>
    </source>
</evidence>
<name>A0A9Q8V5X1_9GAMM</name>
<dbReference type="Gene3D" id="2.60.40.3290">
    <property type="entry name" value="Fimbrial protein EcpA"/>
    <property type="match status" value="1"/>
</dbReference>
<dbReference type="EMBL" id="CP093245">
    <property type="protein sequence ID" value="UNH32121.1"/>
    <property type="molecule type" value="Genomic_DNA"/>
</dbReference>
<evidence type="ECO:0000256" key="1">
    <source>
        <dbReference type="ARBA" id="ARBA00004561"/>
    </source>
</evidence>
<proteinExistence type="inferred from homology"/>
<dbReference type="Pfam" id="PF16449">
    <property type="entry name" value="MatB"/>
    <property type="match status" value="1"/>
</dbReference>